<dbReference type="AlphaFoldDB" id="A0A542E1K2"/>
<name>A0A542E1K2_9MICO</name>
<evidence type="ECO:0000313" key="1">
    <source>
        <dbReference type="EMBL" id="TQJ09149.1"/>
    </source>
</evidence>
<proteinExistence type="predicted"/>
<organism evidence="1 2">
    <name type="scientific">Lapillicoccus jejuensis</name>
    <dbReference type="NCBI Taxonomy" id="402171"/>
    <lineage>
        <taxon>Bacteria</taxon>
        <taxon>Bacillati</taxon>
        <taxon>Actinomycetota</taxon>
        <taxon>Actinomycetes</taxon>
        <taxon>Micrococcales</taxon>
        <taxon>Intrasporangiaceae</taxon>
        <taxon>Lapillicoccus</taxon>
    </lineage>
</organism>
<accession>A0A542E1K2</accession>
<dbReference type="Proteomes" id="UP000317893">
    <property type="component" value="Unassembled WGS sequence"/>
</dbReference>
<keyword evidence="2" id="KW-1185">Reference proteome</keyword>
<gene>
    <name evidence="1" type="ORF">FB458_2257</name>
</gene>
<sequence length="69" mass="7600">MPERPPTPYDAMVDLAADHDLAGLLADLRSRLEATADEHTTAYVPGRLVEALEMFLGSYGPDRWRDGDA</sequence>
<dbReference type="EMBL" id="VFMN01000001">
    <property type="protein sequence ID" value="TQJ09149.1"/>
    <property type="molecule type" value="Genomic_DNA"/>
</dbReference>
<protein>
    <submittedName>
        <fullName evidence="1">Uncharacterized protein</fullName>
    </submittedName>
</protein>
<dbReference type="RefSeq" id="WP_141848562.1">
    <property type="nucleotide sequence ID" value="NZ_BAAAPR010000005.1"/>
</dbReference>
<reference evidence="1 2" key="1">
    <citation type="submission" date="2019-06" db="EMBL/GenBank/DDBJ databases">
        <title>Sequencing the genomes of 1000 actinobacteria strains.</title>
        <authorList>
            <person name="Klenk H.-P."/>
        </authorList>
    </citation>
    <scope>NUCLEOTIDE SEQUENCE [LARGE SCALE GENOMIC DNA]</scope>
    <source>
        <strain evidence="1 2">DSM 18607</strain>
    </source>
</reference>
<evidence type="ECO:0000313" key="2">
    <source>
        <dbReference type="Proteomes" id="UP000317893"/>
    </source>
</evidence>
<comment type="caution">
    <text evidence="1">The sequence shown here is derived from an EMBL/GenBank/DDBJ whole genome shotgun (WGS) entry which is preliminary data.</text>
</comment>